<keyword evidence="2" id="KW-1185">Reference proteome</keyword>
<gene>
    <name evidence="1" type="ORF">TW77_18310</name>
</gene>
<reference evidence="1 2" key="1">
    <citation type="journal article" date="2015" name="BMC Genomics">
        <title>Genome mining reveals unlocked bioactive potential of marine Gram-negative bacteria.</title>
        <authorList>
            <person name="Machado H."/>
            <person name="Sonnenschein E.C."/>
            <person name="Melchiorsen J."/>
            <person name="Gram L."/>
        </authorList>
    </citation>
    <scope>NUCLEOTIDE SEQUENCE [LARGE SCALE GENOMIC DNA]</scope>
    <source>
        <strain evidence="1 2">S2471</strain>
    </source>
</reference>
<sequence>MVHALTPSDLEQSDSGFDDASAYYLYPNQLQILDSCSIALPRGDHIMTGSLTRHAKHTTAMYSDWLSSENTQIVGRMVLQRKPQFNEKFCC</sequence>
<dbReference type="PATRIC" id="fig|43658.5.peg.3873"/>
<name>A0A0F4QH86_9GAMM</name>
<comment type="caution">
    <text evidence="1">The sequence shown here is derived from an EMBL/GenBank/DDBJ whole genome shotgun (WGS) entry which is preliminary data.</text>
</comment>
<dbReference type="EMBL" id="JXYA01000046">
    <property type="protein sequence ID" value="KJZ06650.1"/>
    <property type="molecule type" value="Genomic_DNA"/>
</dbReference>
<organism evidence="1 2">
    <name type="scientific">Pseudoalteromonas rubra</name>
    <dbReference type="NCBI Taxonomy" id="43658"/>
    <lineage>
        <taxon>Bacteria</taxon>
        <taxon>Pseudomonadati</taxon>
        <taxon>Pseudomonadota</taxon>
        <taxon>Gammaproteobacteria</taxon>
        <taxon>Alteromonadales</taxon>
        <taxon>Pseudoalteromonadaceae</taxon>
        <taxon>Pseudoalteromonas</taxon>
    </lineage>
</organism>
<dbReference type="Proteomes" id="UP000033452">
    <property type="component" value="Unassembled WGS sequence"/>
</dbReference>
<protein>
    <submittedName>
        <fullName evidence="1">Uncharacterized protein</fullName>
    </submittedName>
</protein>
<evidence type="ECO:0000313" key="1">
    <source>
        <dbReference type="EMBL" id="KJZ06650.1"/>
    </source>
</evidence>
<dbReference type="RefSeq" id="WP_046006429.1">
    <property type="nucleotide sequence ID" value="NZ_JXYA01000046.1"/>
</dbReference>
<dbReference type="AlphaFoldDB" id="A0A0F4QH86"/>
<accession>A0A0F4QH86</accession>
<proteinExistence type="predicted"/>
<dbReference type="OrthoDB" id="6299170at2"/>
<evidence type="ECO:0000313" key="2">
    <source>
        <dbReference type="Proteomes" id="UP000033452"/>
    </source>
</evidence>